<evidence type="ECO:0000313" key="1">
    <source>
        <dbReference type="EMBL" id="MBW0461813.1"/>
    </source>
</evidence>
<gene>
    <name evidence="1" type="ORF">O181_001528</name>
</gene>
<comment type="caution">
    <text evidence="1">The sequence shown here is derived from an EMBL/GenBank/DDBJ whole genome shotgun (WGS) entry which is preliminary data.</text>
</comment>
<name>A0A9Q3GBT1_9BASI</name>
<keyword evidence="2" id="KW-1185">Reference proteome</keyword>
<reference evidence="1" key="1">
    <citation type="submission" date="2021-03" db="EMBL/GenBank/DDBJ databases">
        <title>Draft genome sequence of rust myrtle Austropuccinia psidii MF-1, a brazilian biotype.</title>
        <authorList>
            <person name="Quecine M.C."/>
            <person name="Pachon D.M.R."/>
            <person name="Bonatelli M.L."/>
            <person name="Correr F.H."/>
            <person name="Franceschini L.M."/>
            <person name="Leite T.F."/>
            <person name="Margarido G.R.A."/>
            <person name="Almeida C.A."/>
            <person name="Ferrarezi J.A."/>
            <person name="Labate C.A."/>
        </authorList>
    </citation>
    <scope>NUCLEOTIDE SEQUENCE</scope>
    <source>
        <strain evidence="1">MF-1</strain>
    </source>
</reference>
<protein>
    <submittedName>
        <fullName evidence="1">Uncharacterized protein</fullName>
    </submittedName>
</protein>
<proteinExistence type="predicted"/>
<dbReference type="Proteomes" id="UP000765509">
    <property type="component" value="Unassembled WGS sequence"/>
</dbReference>
<sequence>MKNKSLNLPSNYKELSEIFEKICLREISFKYILEITKGWSPNRQLKLLEDREAKVRENQATIQAIEEKWNQKEHNMTSSRSQGVLENLNFAVALHHSESII</sequence>
<evidence type="ECO:0000313" key="2">
    <source>
        <dbReference type="Proteomes" id="UP000765509"/>
    </source>
</evidence>
<organism evidence="1 2">
    <name type="scientific">Austropuccinia psidii MF-1</name>
    <dbReference type="NCBI Taxonomy" id="1389203"/>
    <lineage>
        <taxon>Eukaryota</taxon>
        <taxon>Fungi</taxon>
        <taxon>Dikarya</taxon>
        <taxon>Basidiomycota</taxon>
        <taxon>Pucciniomycotina</taxon>
        <taxon>Pucciniomycetes</taxon>
        <taxon>Pucciniales</taxon>
        <taxon>Sphaerophragmiaceae</taxon>
        <taxon>Austropuccinia</taxon>
    </lineage>
</organism>
<dbReference type="EMBL" id="AVOT02000227">
    <property type="protein sequence ID" value="MBW0461813.1"/>
    <property type="molecule type" value="Genomic_DNA"/>
</dbReference>
<accession>A0A9Q3GBT1</accession>
<dbReference type="AlphaFoldDB" id="A0A9Q3GBT1"/>